<reference evidence="2" key="1">
    <citation type="journal article" date="2012" name="Nat. Biotechnol.">
        <title>Reference genome sequence of the model plant Setaria.</title>
        <authorList>
            <person name="Bennetzen J.L."/>
            <person name="Schmutz J."/>
            <person name="Wang H."/>
            <person name="Percifield R."/>
            <person name="Hawkins J."/>
            <person name="Pontaroli A.C."/>
            <person name="Estep M."/>
            <person name="Feng L."/>
            <person name="Vaughn J.N."/>
            <person name="Grimwood J."/>
            <person name="Jenkins J."/>
            <person name="Barry K."/>
            <person name="Lindquist E."/>
            <person name="Hellsten U."/>
            <person name="Deshpande S."/>
            <person name="Wang X."/>
            <person name="Wu X."/>
            <person name="Mitros T."/>
            <person name="Triplett J."/>
            <person name="Yang X."/>
            <person name="Ye C.Y."/>
            <person name="Mauro-Herrera M."/>
            <person name="Wang L."/>
            <person name="Li P."/>
            <person name="Sharma M."/>
            <person name="Sharma R."/>
            <person name="Ronald P.C."/>
            <person name="Panaud O."/>
            <person name="Kellogg E.A."/>
            <person name="Brutnell T.P."/>
            <person name="Doust A.N."/>
            <person name="Tuskan G.A."/>
            <person name="Rokhsar D."/>
            <person name="Devos K.M."/>
        </authorList>
    </citation>
    <scope>NUCLEOTIDE SEQUENCE [LARGE SCALE GENOMIC DNA]</scope>
    <source>
        <strain evidence="2">Yugu1</strain>
    </source>
</reference>
<proteinExistence type="predicted"/>
<protein>
    <submittedName>
        <fullName evidence="2">Uncharacterized protein</fullName>
    </submittedName>
</protein>
<dbReference type="EMBL" id="CM003531">
    <property type="protein sequence ID" value="RCV21236.1"/>
    <property type="molecule type" value="Genomic_DNA"/>
</dbReference>
<accession>A0A368QTE7</accession>
<name>A0A368QTE7_SETIT</name>
<evidence type="ECO:0000313" key="2">
    <source>
        <dbReference type="EMBL" id="RCV21236.1"/>
    </source>
</evidence>
<dbReference type="AlphaFoldDB" id="A0A368QTE7"/>
<sequence length="101" mass="11332">MPVTLFPLQWCPSTRASTILFFPLRTCSCLADASIRLRRHDWWLSAPHPGFIASAGRPLYTSIRAPRPGFVANAGWPCGPAPPPGASSWNRRIRQPFRRHP</sequence>
<feature type="compositionally biased region" description="Basic residues" evidence="1">
    <location>
        <begin position="91"/>
        <end position="101"/>
    </location>
</feature>
<reference evidence="2" key="2">
    <citation type="submission" date="2015-07" db="EMBL/GenBank/DDBJ databases">
        <authorList>
            <person name="Noorani M."/>
        </authorList>
    </citation>
    <scope>NUCLEOTIDE SEQUENCE</scope>
    <source>
        <strain evidence="2">Yugu1</strain>
    </source>
</reference>
<feature type="region of interest" description="Disordered" evidence="1">
    <location>
        <begin position="82"/>
        <end position="101"/>
    </location>
</feature>
<evidence type="ECO:0000256" key="1">
    <source>
        <dbReference type="SAM" id="MobiDB-lite"/>
    </source>
</evidence>
<gene>
    <name evidence="2" type="ORF">SETIT_4G122800v2</name>
</gene>
<organism evidence="2">
    <name type="scientific">Setaria italica</name>
    <name type="common">Foxtail millet</name>
    <name type="synonym">Panicum italicum</name>
    <dbReference type="NCBI Taxonomy" id="4555"/>
    <lineage>
        <taxon>Eukaryota</taxon>
        <taxon>Viridiplantae</taxon>
        <taxon>Streptophyta</taxon>
        <taxon>Embryophyta</taxon>
        <taxon>Tracheophyta</taxon>
        <taxon>Spermatophyta</taxon>
        <taxon>Magnoliopsida</taxon>
        <taxon>Liliopsida</taxon>
        <taxon>Poales</taxon>
        <taxon>Poaceae</taxon>
        <taxon>PACMAD clade</taxon>
        <taxon>Panicoideae</taxon>
        <taxon>Panicodae</taxon>
        <taxon>Paniceae</taxon>
        <taxon>Cenchrinae</taxon>
        <taxon>Setaria</taxon>
    </lineage>
</organism>